<proteinExistence type="predicted"/>
<feature type="region of interest" description="Disordered" evidence="1">
    <location>
        <begin position="1"/>
        <end position="75"/>
    </location>
</feature>
<dbReference type="Proteomes" id="UP000053820">
    <property type="component" value="Unassembled WGS sequence"/>
</dbReference>
<reference evidence="2 3" key="1">
    <citation type="submission" date="2014-04" db="EMBL/GenBank/DDBJ databases">
        <title>Evolutionary Origins and Diversification of the Mycorrhizal Mutualists.</title>
        <authorList>
            <consortium name="DOE Joint Genome Institute"/>
            <consortium name="Mycorrhizal Genomics Consortium"/>
            <person name="Kohler A."/>
            <person name="Kuo A."/>
            <person name="Nagy L.G."/>
            <person name="Floudas D."/>
            <person name="Copeland A."/>
            <person name="Barry K.W."/>
            <person name="Cichocki N."/>
            <person name="Veneault-Fourrey C."/>
            <person name="LaButti K."/>
            <person name="Lindquist E.A."/>
            <person name="Lipzen A."/>
            <person name="Lundell T."/>
            <person name="Morin E."/>
            <person name="Murat C."/>
            <person name="Riley R."/>
            <person name="Ohm R."/>
            <person name="Sun H."/>
            <person name="Tunlid A."/>
            <person name="Henrissat B."/>
            <person name="Grigoriev I.V."/>
            <person name="Hibbett D.S."/>
            <person name="Martin F."/>
        </authorList>
    </citation>
    <scope>NUCLEOTIDE SEQUENCE [LARGE SCALE GENOMIC DNA]</scope>
    <source>
        <strain evidence="2 3">MD-312</strain>
    </source>
</reference>
<dbReference type="AlphaFoldDB" id="A0A0C9W557"/>
<protein>
    <submittedName>
        <fullName evidence="2">Uncharacterized protein</fullName>
    </submittedName>
</protein>
<evidence type="ECO:0000313" key="2">
    <source>
        <dbReference type="EMBL" id="KIJ57616.1"/>
    </source>
</evidence>
<sequence>MDTNGPPACLLDPPIDPTLIRDGQNQPLPAPGVTRAASPSTPCPKTNTTTPPRPHTQISGSGGGDDNSLEPALDVGGARIWNELTGHT</sequence>
<feature type="compositionally biased region" description="Low complexity" evidence="1">
    <location>
        <begin position="39"/>
        <end position="50"/>
    </location>
</feature>
<keyword evidence="3" id="KW-1185">Reference proteome</keyword>
<dbReference type="HOGENOM" id="CLU_2474945_0_0_1"/>
<evidence type="ECO:0000313" key="3">
    <source>
        <dbReference type="Proteomes" id="UP000053820"/>
    </source>
</evidence>
<feature type="non-terminal residue" evidence="2">
    <location>
        <position position="88"/>
    </location>
</feature>
<dbReference type="EMBL" id="KN840223">
    <property type="protein sequence ID" value="KIJ57616.1"/>
    <property type="molecule type" value="Genomic_DNA"/>
</dbReference>
<organism evidence="2 3">
    <name type="scientific">Hydnomerulius pinastri MD-312</name>
    <dbReference type="NCBI Taxonomy" id="994086"/>
    <lineage>
        <taxon>Eukaryota</taxon>
        <taxon>Fungi</taxon>
        <taxon>Dikarya</taxon>
        <taxon>Basidiomycota</taxon>
        <taxon>Agaricomycotina</taxon>
        <taxon>Agaricomycetes</taxon>
        <taxon>Agaricomycetidae</taxon>
        <taxon>Boletales</taxon>
        <taxon>Boletales incertae sedis</taxon>
        <taxon>Leucogyrophana</taxon>
    </lineage>
</organism>
<evidence type="ECO:0000256" key="1">
    <source>
        <dbReference type="SAM" id="MobiDB-lite"/>
    </source>
</evidence>
<gene>
    <name evidence="2" type="ORF">HYDPIDRAFT_120508</name>
</gene>
<name>A0A0C9W557_9AGAM</name>
<accession>A0A0C9W557</accession>